<reference evidence="1" key="1">
    <citation type="submission" date="2022-07" db="EMBL/GenBank/DDBJ databases">
        <title>Phylogenomic reconstructions and comparative analyses of Kickxellomycotina fungi.</title>
        <authorList>
            <person name="Reynolds N.K."/>
            <person name="Stajich J.E."/>
            <person name="Barry K."/>
            <person name="Grigoriev I.V."/>
            <person name="Crous P."/>
            <person name="Smith M.E."/>
        </authorList>
    </citation>
    <scope>NUCLEOTIDE SEQUENCE</scope>
    <source>
        <strain evidence="1">RSA 567</strain>
    </source>
</reference>
<dbReference type="GO" id="GO:0003690">
    <property type="term" value="F:double-stranded DNA binding"/>
    <property type="evidence" value="ECO:0007669"/>
    <property type="project" value="InterPro"/>
</dbReference>
<dbReference type="EMBL" id="JANBQB010000010">
    <property type="protein sequence ID" value="KAJ1984819.1"/>
    <property type="molecule type" value="Genomic_DNA"/>
</dbReference>
<protein>
    <recommendedName>
        <fullName evidence="3">PCI domain-containing protein</fullName>
    </recommendedName>
</protein>
<proteinExistence type="predicted"/>
<keyword evidence="2" id="KW-1185">Reference proteome</keyword>
<dbReference type="GO" id="GO:0016973">
    <property type="term" value="P:poly(A)+ mRNA export from nucleus"/>
    <property type="evidence" value="ECO:0007669"/>
    <property type="project" value="TreeGrafter"/>
</dbReference>
<accession>A0A9W8EBW5</accession>
<dbReference type="GO" id="GO:0070390">
    <property type="term" value="C:transcription export complex 2"/>
    <property type="evidence" value="ECO:0007669"/>
    <property type="project" value="TreeGrafter"/>
</dbReference>
<evidence type="ECO:0000313" key="2">
    <source>
        <dbReference type="Proteomes" id="UP001151582"/>
    </source>
</evidence>
<dbReference type="GO" id="GO:0003723">
    <property type="term" value="F:RNA binding"/>
    <property type="evidence" value="ECO:0007669"/>
    <property type="project" value="InterPro"/>
</dbReference>
<dbReference type="OrthoDB" id="5404651at2759"/>
<evidence type="ECO:0000313" key="1">
    <source>
        <dbReference type="EMBL" id="KAJ1984819.1"/>
    </source>
</evidence>
<dbReference type="PANTHER" id="PTHR12732:SF8">
    <property type="entry name" value="NUCLEAR MRNA EXPORT PROTEIN THP1"/>
    <property type="match status" value="1"/>
</dbReference>
<sequence>MHVTSANGFGAASSANPVDSFLLQLQKATHQHADGRPLSRLLLTGDEWRYDDLRIQSSLLTRPNHHHWTLYQAAAQSTVDFSTHCTKQLGDNPIAKLAAAYLDFVATVARPEAAADLFDRILEVIQQFSTCYKSTADGWWLAPALAKWVRYMVAQAHNLDRSQGGRRSKFTCTNQAIQPVSRLFNTSVTDRAPLPQSKQRTTYMLAIQAFRIYIRLRKTRLCQSIINHIHNINRITNNEFTLDRYPRSQQITYRYYVGRHWMYQHQMVEAEEQLALALTSCTARPSAFANRKKIITNLLVARMILGQLPRSDLLYKYQFHPAFHGLIAAFRQGHITRFQRSCDELMGILLPSGNYWVLRERCLILLYRNLFYRVFRLTCDPQAQRTPFVRLQHLLAATQLATQDSTLDLGDVECILASLISQ</sequence>
<gene>
    <name evidence="1" type="ORF">H4R34_000439</name>
</gene>
<dbReference type="Proteomes" id="UP001151582">
    <property type="component" value="Unassembled WGS sequence"/>
</dbReference>
<organism evidence="1 2">
    <name type="scientific">Dimargaris verticillata</name>
    <dbReference type="NCBI Taxonomy" id="2761393"/>
    <lineage>
        <taxon>Eukaryota</taxon>
        <taxon>Fungi</taxon>
        <taxon>Fungi incertae sedis</taxon>
        <taxon>Zoopagomycota</taxon>
        <taxon>Kickxellomycotina</taxon>
        <taxon>Dimargaritomycetes</taxon>
        <taxon>Dimargaritales</taxon>
        <taxon>Dimargaritaceae</taxon>
        <taxon>Dimargaris</taxon>
    </lineage>
</organism>
<dbReference type="InterPro" id="IPR045114">
    <property type="entry name" value="Csn12-like"/>
</dbReference>
<feature type="non-terminal residue" evidence="1">
    <location>
        <position position="422"/>
    </location>
</feature>
<name>A0A9W8EBW5_9FUNG</name>
<dbReference type="AlphaFoldDB" id="A0A9W8EBW5"/>
<dbReference type="SMART" id="SM00753">
    <property type="entry name" value="PAM"/>
    <property type="match status" value="1"/>
</dbReference>
<comment type="caution">
    <text evidence="1">The sequence shown here is derived from an EMBL/GenBank/DDBJ whole genome shotgun (WGS) entry which is preliminary data.</text>
</comment>
<dbReference type="GO" id="GO:0006368">
    <property type="term" value="P:transcription elongation by RNA polymerase II"/>
    <property type="evidence" value="ECO:0007669"/>
    <property type="project" value="TreeGrafter"/>
</dbReference>
<evidence type="ECO:0008006" key="3">
    <source>
        <dbReference type="Google" id="ProtNLM"/>
    </source>
</evidence>
<dbReference type="PANTHER" id="PTHR12732">
    <property type="entry name" value="UNCHARACTERIZED PROTEASOME COMPONENT REGION PCI-CONTAINING"/>
    <property type="match status" value="1"/>
</dbReference>
<dbReference type="GO" id="GO:0000973">
    <property type="term" value="P:post-transcriptional tethering of RNA polymerase II gene DNA at nuclear periphery"/>
    <property type="evidence" value="ECO:0007669"/>
    <property type="project" value="TreeGrafter"/>
</dbReference>